<reference evidence="2" key="1">
    <citation type="submission" date="2022-11" db="UniProtKB">
        <authorList>
            <consortium name="WormBaseParasite"/>
        </authorList>
    </citation>
    <scope>IDENTIFICATION</scope>
</reference>
<protein>
    <submittedName>
        <fullName evidence="2">Uncharacterized protein</fullName>
    </submittedName>
</protein>
<dbReference type="Proteomes" id="UP000887564">
    <property type="component" value="Unplaced"/>
</dbReference>
<organism evidence="1 2">
    <name type="scientific">Parascaris equorum</name>
    <name type="common">Equine roundworm</name>
    <dbReference type="NCBI Taxonomy" id="6256"/>
    <lineage>
        <taxon>Eukaryota</taxon>
        <taxon>Metazoa</taxon>
        <taxon>Ecdysozoa</taxon>
        <taxon>Nematoda</taxon>
        <taxon>Chromadorea</taxon>
        <taxon>Rhabditida</taxon>
        <taxon>Spirurina</taxon>
        <taxon>Ascaridomorpha</taxon>
        <taxon>Ascaridoidea</taxon>
        <taxon>Ascarididae</taxon>
        <taxon>Parascaris</taxon>
    </lineage>
</organism>
<sequence length="40" mass="4574">MMTKRMNRSSSRMPKSTMSPNSALFVLHRFLCTLTNDSVP</sequence>
<dbReference type="WBParaSite" id="PEQ_0001180101-mRNA-1">
    <property type="protein sequence ID" value="PEQ_0001180101-mRNA-1"/>
    <property type="gene ID" value="PEQ_0001180101"/>
</dbReference>
<proteinExistence type="predicted"/>
<accession>A0A914SCI5</accession>
<name>A0A914SCI5_PAREQ</name>
<evidence type="ECO:0000313" key="1">
    <source>
        <dbReference type="Proteomes" id="UP000887564"/>
    </source>
</evidence>
<evidence type="ECO:0000313" key="2">
    <source>
        <dbReference type="WBParaSite" id="PEQ_0001180101-mRNA-1"/>
    </source>
</evidence>
<keyword evidence="1" id="KW-1185">Reference proteome</keyword>
<dbReference type="AlphaFoldDB" id="A0A914SCI5"/>